<dbReference type="AlphaFoldDB" id="A0A212RKT3"/>
<dbReference type="Gene3D" id="1.10.3210.10">
    <property type="entry name" value="Hypothetical protein af1432"/>
    <property type="match status" value="1"/>
</dbReference>
<dbReference type="SUPFAM" id="SSF109604">
    <property type="entry name" value="HD-domain/PDEase-like"/>
    <property type="match status" value="1"/>
</dbReference>
<sequence>MSGWRYRWRQFRWALGARIREEDQALVARFLPPEAQALFWRMPRGDQRHSLAVLRTLLEWGETHPALLQAALLHDVGKAAAPLSPWERALLVLTEALCPPSWRRIFRQLPLLRRWAARVQRYRAHPEIGAAWAQAAGCDPLTVALIRRHQEPLGPPQLEEDLETRLLRRLQEADGRN</sequence>
<organism evidence="1 2">
    <name type="scientific">Thermoflexus hugenholtzii JAD2</name>
    <dbReference type="NCBI Taxonomy" id="877466"/>
    <lineage>
        <taxon>Bacteria</taxon>
        <taxon>Bacillati</taxon>
        <taxon>Chloroflexota</taxon>
        <taxon>Thermoflexia</taxon>
        <taxon>Thermoflexales</taxon>
        <taxon>Thermoflexaceae</taxon>
        <taxon>Thermoflexus</taxon>
    </lineage>
</organism>
<dbReference type="EMBL" id="FYEK01000066">
    <property type="protein sequence ID" value="SNB72936.1"/>
    <property type="molecule type" value="Genomic_DNA"/>
</dbReference>
<evidence type="ECO:0000313" key="1">
    <source>
        <dbReference type="EMBL" id="SNB72936.1"/>
    </source>
</evidence>
<dbReference type="RefSeq" id="WP_088572120.1">
    <property type="nucleotide sequence ID" value="NZ_FYEK01000066.1"/>
</dbReference>
<proteinExistence type="predicted"/>
<dbReference type="InParanoid" id="A0A212RKT3"/>
<name>A0A212RKT3_9CHLR</name>
<accession>A0A212RKT3</accession>
<dbReference type="Proteomes" id="UP000197025">
    <property type="component" value="Unassembled WGS sequence"/>
</dbReference>
<evidence type="ECO:0000313" key="2">
    <source>
        <dbReference type="Proteomes" id="UP000197025"/>
    </source>
</evidence>
<gene>
    <name evidence="1" type="ORF">SAMN02746019_00016810</name>
</gene>
<dbReference type="InterPro" id="IPR003607">
    <property type="entry name" value="HD/PDEase_dom"/>
</dbReference>
<reference evidence="2" key="1">
    <citation type="submission" date="2017-06" db="EMBL/GenBank/DDBJ databases">
        <authorList>
            <person name="Varghese N."/>
            <person name="Submissions S."/>
        </authorList>
    </citation>
    <scope>NUCLEOTIDE SEQUENCE [LARGE SCALE GENOMIC DNA]</scope>
    <source>
        <strain evidence="2">JAD2</strain>
    </source>
</reference>
<dbReference type="OrthoDB" id="157895at2"/>
<keyword evidence="2" id="KW-1185">Reference proteome</keyword>
<protein>
    <submittedName>
        <fullName evidence="1">HD domain-containing protein</fullName>
    </submittedName>
</protein>
<dbReference type="CDD" id="cd00077">
    <property type="entry name" value="HDc"/>
    <property type="match status" value="1"/>
</dbReference>